<dbReference type="GO" id="GO:0003677">
    <property type="term" value="F:DNA binding"/>
    <property type="evidence" value="ECO:0007669"/>
    <property type="project" value="InterPro"/>
</dbReference>
<protein>
    <submittedName>
        <fullName evidence="3">SSL2 DNA or RNA helicases of superfamily II</fullName>
    </submittedName>
</protein>
<dbReference type="Gene3D" id="3.40.50.300">
    <property type="entry name" value="P-loop containing nucleotide triphosphate hydrolases"/>
    <property type="match status" value="2"/>
</dbReference>
<dbReference type="InterPro" id="IPR027417">
    <property type="entry name" value="P-loop_NTPase"/>
</dbReference>
<evidence type="ECO:0000313" key="3">
    <source>
        <dbReference type="EMBL" id="CAB5221471.1"/>
    </source>
</evidence>
<dbReference type="InterPro" id="IPR014001">
    <property type="entry name" value="Helicase_ATP-bd"/>
</dbReference>
<dbReference type="PROSITE" id="PS51194">
    <property type="entry name" value="HELICASE_CTER"/>
    <property type="match status" value="1"/>
</dbReference>
<dbReference type="EMBL" id="LR798293">
    <property type="protein sequence ID" value="CAB5221471.1"/>
    <property type="molecule type" value="Genomic_DNA"/>
</dbReference>
<keyword evidence="3" id="KW-0547">Nucleotide-binding</keyword>
<dbReference type="Gene3D" id="3.30.780.20">
    <property type="match status" value="1"/>
</dbReference>
<keyword evidence="3" id="KW-0067">ATP-binding</keyword>
<dbReference type="GO" id="GO:0005524">
    <property type="term" value="F:ATP binding"/>
    <property type="evidence" value="ECO:0007669"/>
    <property type="project" value="InterPro"/>
</dbReference>
<dbReference type="Pfam" id="PF00271">
    <property type="entry name" value="Helicase_C"/>
    <property type="match status" value="1"/>
</dbReference>
<dbReference type="PROSITE" id="PS51192">
    <property type="entry name" value="HELICASE_ATP_BIND_1"/>
    <property type="match status" value="1"/>
</dbReference>
<accession>A0A6J7WU01</accession>
<organism evidence="3">
    <name type="scientific">uncultured Caudovirales phage</name>
    <dbReference type="NCBI Taxonomy" id="2100421"/>
    <lineage>
        <taxon>Viruses</taxon>
        <taxon>Duplodnaviria</taxon>
        <taxon>Heunggongvirae</taxon>
        <taxon>Uroviricota</taxon>
        <taxon>Caudoviricetes</taxon>
        <taxon>Peduoviridae</taxon>
        <taxon>Maltschvirus</taxon>
        <taxon>Maltschvirus maltsch</taxon>
    </lineage>
</organism>
<gene>
    <name evidence="3" type="ORF">UFOVP240_171</name>
</gene>
<feature type="domain" description="Helicase ATP-binding" evidence="1">
    <location>
        <begin position="128"/>
        <end position="285"/>
    </location>
</feature>
<dbReference type="InterPro" id="IPR049430">
    <property type="entry name" value="UvsW_N_sf"/>
</dbReference>
<sequence>MEKILSWDVMLTVEKLDEVYMRVFGDASIEQELADFFTYEYPGARFTPQFKARLWDGKVRLYDQVRKTLYIGLLDYVQKFCERNGYELTYKSDFNTTNGISEELVEKFVRGLNLPDKIEIRDYQIDAITTALDKERTLLLSPTASGKSFIIYSILRWHVRAGRKCIIVVPTTSLVEQLHADFVDYSSINGWDVDAHCQKLYSGFTKQLNSDILITTWQSIYLQPKSWFKQFDCIIGDEAHQFKAKSLIGVMEKMDNVRYRIGTTGTLDNKKIHRLVLEGVFGMVHRVTTTKALMDSGRLSSLNIMSIILKYNEDIRKERKNKTYQEEMDWLVANEKRNKFIRNLAIKSSGNTLVLFQYVEKHGKILYELIKEKAHSERKVFFVYGGTDTTDREAIRHITEGESDAIIIASYGTFSTGINIPSLENVIFASPTKSKIRNLQSIGRGLRLKSGKTQCNLFDIADDLHWKSWKNHTLNHAAERYKTYAEEEFTIKIVEVDLC</sequence>
<dbReference type="PANTHER" id="PTHR47396:SF1">
    <property type="entry name" value="ATP-DEPENDENT HELICASE IRC3-RELATED"/>
    <property type="match status" value="1"/>
</dbReference>
<dbReference type="GO" id="GO:0016787">
    <property type="term" value="F:hydrolase activity"/>
    <property type="evidence" value="ECO:0007669"/>
    <property type="project" value="InterPro"/>
</dbReference>
<dbReference type="InterPro" id="IPR050742">
    <property type="entry name" value="Helicase_Restrict-Modif_Enz"/>
</dbReference>
<name>A0A6J7WU01_9CAUD</name>
<evidence type="ECO:0000259" key="2">
    <source>
        <dbReference type="PROSITE" id="PS51194"/>
    </source>
</evidence>
<evidence type="ECO:0000259" key="1">
    <source>
        <dbReference type="PROSITE" id="PS51192"/>
    </source>
</evidence>
<dbReference type="InterPro" id="IPR049409">
    <property type="entry name" value="UvsW_N"/>
</dbReference>
<dbReference type="SMART" id="SM00487">
    <property type="entry name" value="DEXDc"/>
    <property type="match status" value="1"/>
</dbReference>
<keyword evidence="3" id="KW-0347">Helicase</keyword>
<feature type="domain" description="Helicase C-terminal" evidence="2">
    <location>
        <begin position="340"/>
        <end position="497"/>
    </location>
</feature>
<dbReference type="Pfam" id="PF21241">
    <property type="entry name" value="UvsW_N"/>
    <property type="match status" value="1"/>
</dbReference>
<dbReference type="InterPro" id="IPR006935">
    <property type="entry name" value="Helicase/UvrB_N"/>
</dbReference>
<keyword evidence="3" id="KW-0378">Hydrolase</keyword>
<dbReference type="GO" id="GO:0004386">
    <property type="term" value="F:helicase activity"/>
    <property type="evidence" value="ECO:0007669"/>
    <property type="project" value="UniProtKB-KW"/>
</dbReference>
<dbReference type="PANTHER" id="PTHR47396">
    <property type="entry name" value="TYPE I RESTRICTION ENZYME ECOKI R PROTEIN"/>
    <property type="match status" value="1"/>
</dbReference>
<dbReference type="InterPro" id="IPR001650">
    <property type="entry name" value="Helicase_C-like"/>
</dbReference>
<proteinExistence type="predicted"/>
<dbReference type="SMART" id="SM00490">
    <property type="entry name" value="HELICc"/>
    <property type="match status" value="1"/>
</dbReference>
<dbReference type="Pfam" id="PF04851">
    <property type="entry name" value="ResIII"/>
    <property type="match status" value="1"/>
</dbReference>
<dbReference type="SUPFAM" id="SSF52540">
    <property type="entry name" value="P-loop containing nucleoside triphosphate hydrolases"/>
    <property type="match status" value="2"/>
</dbReference>
<reference evidence="3" key="1">
    <citation type="submission" date="2020-05" db="EMBL/GenBank/DDBJ databases">
        <authorList>
            <person name="Chiriac C."/>
            <person name="Salcher M."/>
            <person name="Ghai R."/>
            <person name="Kavagutti S V."/>
        </authorList>
    </citation>
    <scope>NUCLEOTIDE SEQUENCE</scope>
</reference>